<dbReference type="CDD" id="cd06225">
    <property type="entry name" value="HAMP"/>
    <property type="match status" value="1"/>
</dbReference>
<evidence type="ECO:0000256" key="4">
    <source>
        <dbReference type="ARBA" id="ARBA00022553"/>
    </source>
</evidence>
<evidence type="ECO:0000259" key="11">
    <source>
        <dbReference type="PROSITE" id="PS50109"/>
    </source>
</evidence>
<dbReference type="Gene3D" id="6.10.340.10">
    <property type="match status" value="1"/>
</dbReference>
<evidence type="ECO:0000313" key="14">
    <source>
        <dbReference type="Proteomes" id="UP000005019"/>
    </source>
</evidence>
<dbReference type="Pfam" id="PF00672">
    <property type="entry name" value="HAMP"/>
    <property type="match status" value="1"/>
</dbReference>
<dbReference type="CDD" id="cd00075">
    <property type="entry name" value="HATPase"/>
    <property type="match status" value="1"/>
</dbReference>
<dbReference type="SUPFAM" id="SSF55874">
    <property type="entry name" value="ATPase domain of HSP90 chaperone/DNA topoisomerase II/histidine kinase"/>
    <property type="match status" value="1"/>
</dbReference>
<comment type="catalytic activity">
    <reaction evidence="1">
        <text>ATP + protein L-histidine = ADP + protein N-phospho-L-histidine.</text>
        <dbReference type="EC" id="2.7.13.3"/>
    </reaction>
</comment>
<dbReference type="eggNOG" id="COG4191">
    <property type="taxonomic scope" value="Bacteria"/>
</dbReference>
<dbReference type="OrthoDB" id="224978at2"/>
<gene>
    <name evidence="13" type="ORF">METUNv1_01603</name>
</gene>
<reference evidence="13 14" key="1">
    <citation type="journal article" date="2011" name="J. Bacteriol.">
        <title>Genome sequence of Methyloversatilis universalis FAM5T, a methylotrophic representative of the order Rhodocyclales.</title>
        <authorList>
            <person name="Kittichotirat W."/>
            <person name="Good N.M."/>
            <person name="Hall R."/>
            <person name="Bringel F."/>
            <person name="Lajus A."/>
            <person name="Medigue C."/>
            <person name="Smalley N.E."/>
            <person name="Beck D."/>
            <person name="Bumgarner R."/>
            <person name="Vuilleumier S."/>
            <person name="Kalyuzhnaya M.G."/>
        </authorList>
    </citation>
    <scope>NUCLEOTIDE SEQUENCE [LARGE SCALE GENOMIC DNA]</scope>
    <source>
        <strain evidence="14">ATCC BAA-1314 / JCM 13912 / FAM5</strain>
    </source>
</reference>
<evidence type="ECO:0000256" key="8">
    <source>
        <dbReference type="ARBA" id="ARBA00022840"/>
    </source>
</evidence>
<dbReference type="Pfam" id="PF00512">
    <property type="entry name" value="HisKA"/>
    <property type="match status" value="1"/>
</dbReference>
<dbReference type="InterPro" id="IPR003594">
    <property type="entry name" value="HATPase_dom"/>
</dbReference>
<dbReference type="EMBL" id="AFHG01000043">
    <property type="protein sequence ID" value="EGK72131.1"/>
    <property type="molecule type" value="Genomic_DNA"/>
</dbReference>
<dbReference type="AlphaFoldDB" id="F5RBG0"/>
<dbReference type="Gene3D" id="1.10.287.130">
    <property type="match status" value="1"/>
</dbReference>
<protein>
    <recommendedName>
        <fullName evidence="3">histidine kinase</fullName>
        <ecNumber evidence="3">2.7.13.3</ecNumber>
    </recommendedName>
</protein>
<dbReference type="InterPro" id="IPR003661">
    <property type="entry name" value="HisK_dim/P_dom"/>
</dbReference>
<dbReference type="PANTHER" id="PTHR43065">
    <property type="entry name" value="SENSOR HISTIDINE KINASE"/>
    <property type="match status" value="1"/>
</dbReference>
<evidence type="ECO:0000256" key="9">
    <source>
        <dbReference type="ARBA" id="ARBA00023012"/>
    </source>
</evidence>
<keyword evidence="10" id="KW-0812">Transmembrane</keyword>
<dbReference type="STRING" id="1000565.METUNv1_01603"/>
<evidence type="ECO:0000256" key="10">
    <source>
        <dbReference type="SAM" id="Phobius"/>
    </source>
</evidence>
<dbReference type="SUPFAM" id="SSF158472">
    <property type="entry name" value="HAMP domain-like"/>
    <property type="match status" value="1"/>
</dbReference>
<dbReference type="PROSITE" id="PS50885">
    <property type="entry name" value="HAMP"/>
    <property type="match status" value="1"/>
</dbReference>
<dbReference type="SUPFAM" id="SSF47384">
    <property type="entry name" value="Homodimeric domain of signal transducing histidine kinase"/>
    <property type="match status" value="1"/>
</dbReference>
<dbReference type="GO" id="GO:0005524">
    <property type="term" value="F:ATP binding"/>
    <property type="evidence" value="ECO:0007669"/>
    <property type="project" value="UniProtKB-KW"/>
</dbReference>
<dbReference type="InterPro" id="IPR036890">
    <property type="entry name" value="HATPase_C_sf"/>
</dbReference>
<dbReference type="CDD" id="cd00082">
    <property type="entry name" value="HisKA"/>
    <property type="match status" value="1"/>
</dbReference>
<proteinExistence type="predicted"/>
<dbReference type="InterPro" id="IPR003660">
    <property type="entry name" value="HAMP_dom"/>
</dbReference>
<comment type="caution">
    <text evidence="13">The sequence shown here is derived from an EMBL/GenBank/DDBJ whole genome shotgun (WGS) entry which is preliminary data.</text>
</comment>
<dbReference type="PRINTS" id="PR00344">
    <property type="entry name" value="BCTRLSENSOR"/>
</dbReference>
<dbReference type="SMART" id="SM00388">
    <property type="entry name" value="HisKA"/>
    <property type="match status" value="1"/>
</dbReference>
<accession>F5RBG0</accession>
<dbReference type="SMART" id="SM00387">
    <property type="entry name" value="HATPase_c"/>
    <property type="match status" value="1"/>
</dbReference>
<name>F5RBG0_METUF</name>
<evidence type="ECO:0000256" key="5">
    <source>
        <dbReference type="ARBA" id="ARBA00022679"/>
    </source>
</evidence>
<feature type="domain" description="Histidine kinase" evidence="11">
    <location>
        <begin position="260"/>
        <end position="473"/>
    </location>
</feature>
<evidence type="ECO:0000313" key="13">
    <source>
        <dbReference type="EMBL" id="EGK72131.1"/>
    </source>
</evidence>
<keyword evidence="7" id="KW-0418">Kinase</keyword>
<keyword evidence="10" id="KW-1133">Transmembrane helix</keyword>
<evidence type="ECO:0000256" key="7">
    <source>
        <dbReference type="ARBA" id="ARBA00022777"/>
    </source>
</evidence>
<dbReference type="RefSeq" id="WP_008060566.1">
    <property type="nucleotide sequence ID" value="NZ_AFHG01000043.1"/>
</dbReference>
<sequence>MKLLPRSLHGKILLGYIVLGGLFVLLVFAALDQVRLLLSRVDDEHHVTRMHDVIREARRLEKNYLLFRKPSELKAAVGKADEALALIARDRDLMKRAAPGFALDELTEVLADWRDLLDDRLQRRIRPGDPISPLEERMAEVGKQVFEESERLSDQAREAMRRALSGQESQLYTIMIAAVALVLVIGQLVTRRVVAPLREVESDLERVGTGNQARLTPRERDDEIAALVTAFNRALGDLEERQLAVLRTARLASLGTMLSGVAHELNNPLSNISLNAQLLLEERDVCDPKQINGFVEQIDDQVQRAQRIVRTLLDFARDSHFALVRQPLRPLVEETIALLRAERPDAGDAVHITLPPELEVHADGQRMQQALLNLIRNALEACADAGIAPRIEVAARLREGGTEITVSDNGPGVEPRNLPRVFDPFFTTKPVGKGSGLGLFVVHEIAAEHGGKAGIHNRPGGGTTVSLWIPAEGDKA</sequence>
<keyword evidence="8" id="KW-0067">ATP-binding</keyword>
<dbReference type="Pfam" id="PF02518">
    <property type="entry name" value="HATPase_c"/>
    <property type="match status" value="1"/>
</dbReference>
<keyword evidence="6" id="KW-0547">Nucleotide-binding</keyword>
<dbReference type="InterPro" id="IPR004358">
    <property type="entry name" value="Sig_transdc_His_kin-like_C"/>
</dbReference>
<evidence type="ECO:0000259" key="12">
    <source>
        <dbReference type="PROSITE" id="PS50885"/>
    </source>
</evidence>
<keyword evidence="14" id="KW-1185">Reference proteome</keyword>
<dbReference type="GO" id="GO:0000155">
    <property type="term" value="F:phosphorelay sensor kinase activity"/>
    <property type="evidence" value="ECO:0007669"/>
    <property type="project" value="InterPro"/>
</dbReference>
<dbReference type="SMART" id="SM00304">
    <property type="entry name" value="HAMP"/>
    <property type="match status" value="1"/>
</dbReference>
<feature type="domain" description="HAMP" evidence="12">
    <location>
        <begin position="191"/>
        <end position="243"/>
    </location>
</feature>
<evidence type="ECO:0000256" key="1">
    <source>
        <dbReference type="ARBA" id="ARBA00000085"/>
    </source>
</evidence>
<dbReference type="Gene3D" id="3.30.565.10">
    <property type="entry name" value="Histidine kinase-like ATPase, C-terminal domain"/>
    <property type="match status" value="1"/>
</dbReference>
<evidence type="ECO:0000256" key="2">
    <source>
        <dbReference type="ARBA" id="ARBA00004370"/>
    </source>
</evidence>
<keyword evidence="10" id="KW-0472">Membrane</keyword>
<dbReference type="EC" id="2.7.13.3" evidence="3"/>
<keyword evidence="4" id="KW-0597">Phosphoprotein</keyword>
<dbReference type="Proteomes" id="UP000005019">
    <property type="component" value="Unassembled WGS sequence"/>
</dbReference>
<dbReference type="PROSITE" id="PS50109">
    <property type="entry name" value="HIS_KIN"/>
    <property type="match status" value="1"/>
</dbReference>
<dbReference type="PANTHER" id="PTHR43065:SF46">
    <property type="entry name" value="C4-DICARBOXYLATE TRANSPORT SENSOR PROTEIN DCTB"/>
    <property type="match status" value="1"/>
</dbReference>
<feature type="transmembrane region" description="Helical" evidence="10">
    <location>
        <begin position="12"/>
        <end position="31"/>
    </location>
</feature>
<dbReference type="InterPro" id="IPR005467">
    <property type="entry name" value="His_kinase_dom"/>
</dbReference>
<evidence type="ECO:0000256" key="6">
    <source>
        <dbReference type="ARBA" id="ARBA00022741"/>
    </source>
</evidence>
<evidence type="ECO:0000256" key="3">
    <source>
        <dbReference type="ARBA" id="ARBA00012438"/>
    </source>
</evidence>
<organism evidence="13 14">
    <name type="scientific">Methyloversatilis universalis (strain ATCC BAA-1314 / DSM 25237 / JCM 13912 / CCUG 52030 / FAM5)</name>
    <dbReference type="NCBI Taxonomy" id="1000565"/>
    <lineage>
        <taxon>Bacteria</taxon>
        <taxon>Pseudomonadati</taxon>
        <taxon>Pseudomonadota</taxon>
        <taxon>Betaproteobacteria</taxon>
        <taxon>Nitrosomonadales</taxon>
        <taxon>Sterolibacteriaceae</taxon>
        <taxon>Methyloversatilis</taxon>
    </lineage>
</organism>
<keyword evidence="9" id="KW-0902">Two-component regulatory system</keyword>
<keyword evidence="5" id="KW-0808">Transferase</keyword>
<comment type="subcellular location">
    <subcellularLocation>
        <location evidence="2">Membrane</location>
    </subcellularLocation>
</comment>
<dbReference type="InterPro" id="IPR036097">
    <property type="entry name" value="HisK_dim/P_sf"/>
</dbReference>
<dbReference type="GO" id="GO:0016020">
    <property type="term" value="C:membrane"/>
    <property type="evidence" value="ECO:0007669"/>
    <property type="project" value="UniProtKB-SubCell"/>
</dbReference>